<feature type="transmembrane region" description="Helical" evidence="6">
    <location>
        <begin position="739"/>
        <end position="757"/>
    </location>
</feature>
<evidence type="ECO:0000313" key="8">
    <source>
        <dbReference type="EMBL" id="KRG02678.1"/>
    </source>
</evidence>
<feature type="transmembrane region" description="Helical" evidence="6">
    <location>
        <begin position="697"/>
        <end position="719"/>
    </location>
</feature>
<accession>A0A0Q9X3R9</accession>
<organism evidence="8 9">
    <name type="scientific">Drosophila mojavensis</name>
    <name type="common">Fruit fly</name>
    <dbReference type="NCBI Taxonomy" id="7230"/>
    <lineage>
        <taxon>Eukaryota</taxon>
        <taxon>Metazoa</taxon>
        <taxon>Ecdysozoa</taxon>
        <taxon>Arthropoda</taxon>
        <taxon>Hexapoda</taxon>
        <taxon>Insecta</taxon>
        <taxon>Pterygota</taxon>
        <taxon>Neoptera</taxon>
        <taxon>Endopterygota</taxon>
        <taxon>Diptera</taxon>
        <taxon>Brachycera</taxon>
        <taxon>Muscomorpha</taxon>
        <taxon>Ephydroidea</taxon>
        <taxon>Drosophilidae</taxon>
        <taxon>Drosophila</taxon>
    </lineage>
</organism>
<feature type="transmembrane region" description="Helical" evidence="6">
    <location>
        <begin position="640"/>
        <end position="660"/>
    </location>
</feature>
<comment type="subcellular location">
    <subcellularLocation>
        <location evidence="1">Membrane</location>
        <topology evidence="1">Multi-pass membrane protein</topology>
    </subcellularLocation>
</comment>
<protein>
    <submittedName>
        <fullName evidence="8">Uncharacterized protein, isoform C</fullName>
    </submittedName>
</protein>
<feature type="transmembrane region" description="Helical" evidence="6">
    <location>
        <begin position="351"/>
        <end position="368"/>
    </location>
</feature>
<evidence type="ECO:0000256" key="4">
    <source>
        <dbReference type="ARBA" id="ARBA00022989"/>
    </source>
</evidence>
<keyword evidence="4 6" id="KW-1133">Transmembrane helix</keyword>
<dbReference type="PANTHER" id="PTHR43568">
    <property type="entry name" value="P PROTEIN"/>
    <property type="match status" value="1"/>
</dbReference>
<evidence type="ECO:0000313" key="9">
    <source>
        <dbReference type="Proteomes" id="UP000009192"/>
    </source>
</evidence>
<dbReference type="CDD" id="cd01116">
    <property type="entry name" value="P_permease"/>
    <property type="match status" value="1"/>
</dbReference>
<gene>
    <name evidence="8" type="primary">Dmoj\GI14413</name>
    <name evidence="8" type="ORF">Dmoj_GI14413</name>
</gene>
<feature type="transmembrane region" description="Helical" evidence="6">
    <location>
        <begin position="827"/>
        <end position="848"/>
    </location>
</feature>
<feature type="transmembrane region" description="Helical" evidence="6">
    <location>
        <begin position="443"/>
        <end position="465"/>
    </location>
</feature>
<dbReference type="GO" id="GO:0055085">
    <property type="term" value="P:transmembrane transport"/>
    <property type="evidence" value="ECO:0007669"/>
    <property type="project" value="InterPro"/>
</dbReference>
<dbReference type="GO" id="GO:0016020">
    <property type="term" value="C:membrane"/>
    <property type="evidence" value="ECO:0007669"/>
    <property type="project" value="UniProtKB-SubCell"/>
</dbReference>
<dbReference type="KEGG" id="dmo:Dmoj_GI14413"/>
<feature type="transmembrane region" description="Helical" evidence="6">
    <location>
        <begin position="374"/>
        <end position="391"/>
    </location>
</feature>
<keyword evidence="5 6" id="KW-0472">Membrane</keyword>
<evidence type="ECO:0000256" key="5">
    <source>
        <dbReference type="ARBA" id="ARBA00023136"/>
    </source>
</evidence>
<evidence type="ECO:0000259" key="7">
    <source>
        <dbReference type="Pfam" id="PF03600"/>
    </source>
</evidence>
<dbReference type="InterPro" id="IPR051475">
    <property type="entry name" value="Diverse_Ion_Transporter"/>
</dbReference>
<dbReference type="PANTHER" id="PTHR43568:SF1">
    <property type="entry name" value="P PROTEIN"/>
    <property type="match status" value="1"/>
</dbReference>
<keyword evidence="3 6" id="KW-0812">Transmembrane</keyword>
<evidence type="ECO:0000256" key="3">
    <source>
        <dbReference type="ARBA" id="ARBA00022692"/>
    </source>
</evidence>
<feature type="domain" description="Citrate transporter-like" evidence="7">
    <location>
        <begin position="363"/>
        <end position="793"/>
    </location>
</feature>
<feature type="transmembrane region" description="Helical" evidence="6">
    <location>
        <begin position="486"/>
        <end position="506"/>
    </location>
</feature>
<feature type="transmembrane region" description="Helical" evidence="6">
    <location>
        <begin position="403"/>
        <end position="423"/>
    </location>
</feature>
<dbReference type="InterPro" id="IPR004680">
    <property type="entry name" value="Cit_transptr-like_dom"/>
</dbReference>
<reference evidence="8 9" key="1">
    <citation type="journal article" date="2007" name="Nature">
        <title>Evolution of genes and genomes on the Drosophila phylogeny.</title>
        <authorList>
            <consortium name="Drosophila 12 Genomes Consortium"/>
            <person name="Clark A.G."/>
            <person name="Eisen M.B."/>
            <person name="Smith D.R."/>
            <person name="Bergman C.M."/>
            <person name="Oliver B."/>
            <person name="Markow T.A."/>
            <person name="Kaufman T.C."/>
            <person name="Kellis M."/>
            <person name="Gelbart W."/>
            <person name="Iyer V.N."/>
            <person name="Pollard D.A."/>
            <person name="Sackton T.B."/>
            <person name="Larracuente A.M."/>
            <person name="Singh N.D."/>
            <person name="Abad J.P."/>
            <person name="Abt D.N."/>
            <person name="Adryan B."/>
            <person name="Aguade M."/>
            <person name="Akashi H."/>
            <person name="Anderson W.W."/>
            <person name="Aquadro C.F."/>
            <person name="Ardell D.H."/>
            <person name="Arguello R."/>
            <person name="Artieri C.G."/>
            <person name="Barbash D.A."/>
            <person name="Barker D."/>
            <person name="Barsanti P."/>
            <person name="Batterham P."/>
            <person name="Batzoglou S."/>
            <person name="Begun D."/>
            <person name="Bhutkar A."/>
            <person name="Blanco E."/>
            <person name="Bosak S.A."/>
            <person name="Bradley R.K."/>
            <person name="Brand A.D."/>
            <person name="Brent M.R."/>
            <person name="Brooks A.N."/>
            <person name="Brown R.H."/>
            <person name="Butlin R.K."/>
            <person name="Caggese C."/>
            <person name="Calvi B.R."/>
            <person name="Bernardo de Carvalho A."/>
            <person name="Caspi A."/>
            <person name="Castrezana S."/>
            <person name="Celniker S.E."/>
            <person name="Chang J.L."/>
            <person name="Chapple C."/>
            <person name="Chatterji S."/>
            <person name="Chinwalla A."/>
            <person name="Civetta A."/>
            <person name="Clifton S.W."/>
            <person name="Comeron J.M."/>
            <person name="Costello J.C."/>
            <person name="Coyne J.A."/>
            <person name="Daub J."/>
            <person name="David R.G."/>
            <person name="Delcher A.L."/>
            <person name="Delehaunty K."/>
            <person name="Do C.B."/>
            <person name="Ebling H."/>
            <person name="Edwards K."/>
            <person name="Eickbush T."/>
            <person name="Evans J.D."/>
            <person name="Filipski A."/>
            <person name="Findeiss S."/>
            <person name="Freyhult E."/>
            <person name="Fulton L."/>
            <person name="Fulton R."/>
            <person name="Garcia A.C."/>
            <person name="Gardiner A."/>
            <person name="Garfield D.A."/>
            <person name="Garvin B.E."/>
            <person name="Gibson G."/>
            <person name="Gilbert D."/>
            <person name="Gnerre S."/>
            <person name="Godfrey J."/>
            <person name="Good R."/>
            <person name="Gotea V."/>
            <person name="Gravely B."/>
            <person name="Greenberg A.J."/>
            <person name="Griffiths-Jones S."/>
            <person name="Gross S."/>
            <person name="Guigo R."/>
            <person name="Gustafson E.A."/>
            <person name="Haerty W."/>
            <person name="Hahn M.W."/>
            <person name="Halligan D.L."/>
            <person name="Halpern A.L."/>
            <person name="Halter G.M."/>
            <person name="Han M.V."/>
            <person name="Heger A."/>
            <person name="Hillier L."/>
            <person name="Hinrichs A.S."/>
            <person name="Holmes I."/>
            <person name="Hoskins R.A."/>
            <person name="Hubisz M.J."/>
            <person name="Hultmark D."/>
            <person name="Huntley M.A."/>
            <person name="Jaffe D.B."/>
            <person name="Jagadeeshan S."/>
            <person name="Jeck W.R."/>
            <person name="Johnson J."/>
            <person name="Jones C.D."/>
            <person name="Jordan W.C."/>
            <person name="Karpen G.H."/>
            <person name="Kataoka E."/>
            <person name="Keightley P.D."/>
            <person name="Kheradpour P."/>
            <person name="Kirkness E.F."/>
            <person name="Koerich L.B."/>
            <person name="Kristiansen K."/>
            <person name="Kudrna D."/>
            <person name="Kulathinal R.J."/>
            <person name="Kumar S."/>
            <person name="Kwok R."/>
            <person name="Lander E."/>
            <person name="Langley C.H."/>
            <person name="Lapoint R."/>
            <person name="Lazzaro B.P."/>
            <person name="Lee S.J."/>
            <person name="Levesque L."/>
            <person name="Li R."/>
            <person name="Lin C.F."/>
            <person name="Lin M.F."/>
            <person name="Lindblad-Toh K."/>
            <person name="Llopart A."/>
            <person name="Long M."/>
            <person name="Low L."/>
            <person name="Lozovsky E."/>
            <person name="Lu J."/>
            <person name="Luo M."/>
            <person name="Machado C.A."/>
            <person name="Makalowski W."/>
            <person name="Marzo M."/>
            <person name="Matsuda M."/>
            <person name="Matzkin L."/>
            <person name="McAllister B."/>
            <person name="McBride C.S."/>
            <person name="McKernan B."/>
            <person name="McKernan K."/>
            <person name="Mendez-Lago M."/>
            <person name="Minx P."/>
            <person name="Mollenhauer M.U."/>
            <person name="Montooth K."/>
            <person name="Mount S.M."/>
            <person name="Mu X."/>
            <person name="Myers E."/>
            <person name="Negre B."/>
            <person name="Newfeld S."/>
            <person name="Nielsen R."/>
            <person name="Noor M.A."/>
            <person name="O'Grady P."/>
            <person name="Pachter L."/>
            <person name="Papaceit M."/>
            <person name="Parisi M.J."/>
            <person name="Parisi M."/>
            <person name="Parts L."/>
            <person name="Pedersen J.S."/>
            <person name="Pesole G."/>
            <person name="Phillippy A.M."/>
            <person name="Ponting C.P."/>
            <person name="Pop M."/>
            <person name="Porcelli D."/>
            <person name="Powell J.R."/>
            <person name="Prohaska S."/>
            <person name="Pruitt K."/>
            <person name="Puig M."/>
            <person name="Quesneville H."/>
            <person name="Ram K.R."/>
            <person name="Rand D."/>
            <person name="Rasmussen M.D."/>
            <person name="Reed L.K."/>
            <person name="Reenan R."/>
            <person name="Reily A."/>
            <person name="Remington K.A."/>
            <person name="Rieger T.T."/>
            <person name="Ritchie M.G."/>
            <person name="Robin C."/>
            <person name="Rogers Y.H."/>
            <person name="Rohde C."/>
            <person name="Rozas J."/>
            <person name="Rubenfield M.J."/>
            <person name="Ruiz A."/>
            <person name="Russo S."/>
            <person name="Salzberg S.L."/>
            <person name="Sanchez-Gracia A."/>
            <person name="Saranga D.J."/>
            <person name="Sato H."/>
            <person name="Schaeffer S.W."/>
            <person name="Schatz M.C."/>
            <person name="Schlenke T."/>
            <person name="Schwartz R."/>
            <person name="Segarra C."/>
            <person name="Singh R.S."/>
            <person name="Sirot L."/>
            <person name="Sirota M."/>
            <person name="Sisneros N.B."/>
            <person name="Smith C.D."/>
            <person name="Smith T.F."/>
            <person name="Spieth J."/>
            <person name="Stage D.E."/>
            <person name="Stark A."/>
            <person name="Stephan W."/>
            <person name="Strausberg R.L."/>
            <person name="Strempel S."/>
            <person name="Sturgill D."/>
            <person name="Sutton G."/>
            <person name="Sutton G.G."/>
            <person name="Tao W."/>
            <person name="Teichmann S."/>
            <person name="Tobari Y.N."/>
            <person name="Tomimura Y."/>
            <person name="Tsolas J.M."/>
            <person name="Valente V.L."/>
            <person name="Venter E."/>
            <person name="Venter J.C."/>
            <person name="Vicario S."/>
            <person name="Vieira F.G."/>
            <person name="Vilella A.J."/>
            <person name="Villasante A."/>
            <person name="Walenz B."/>
            <person name="Wang J."/>
            <person name="Wasserman M."/>
            <person name="Watts T."/>
            <person name="Wilson D."/>
            <person name="Wilson R.K."/>
            <person name="Wing R.A."/>
            <person name="Wolfner M.F."/>
            <person name="Wong A."/>
            <person name="Wong G.K."/>
            <person name="Wu C.I."/>
            <person name="Wu G."/>
            <person name="Yamamoto D."/>
            <person name="Yang H.P."/>
            <person name="Yang S.P."/>
            <person name="Yorke J.A."/>
            <person name="Yoshida K."/>
            <person name="Zdobnov E."/>
            <person name="Zhang P."/>
            <person name="Zhang Y."/>
            <person name="Zimin A.V."/>
            <person name="Baldwin J."/>
            <person name="Abdouelleil A."/>
            <person name="Abdulkadir J."/>
            <person name="Abebe A."/>
            <person name="Abera B."/>
            <person name="Abreu J."/>
            <person name="Acer S.C."/>
            <person name="Aftuck L."/>
            <person name="Alexander A."/>
            <person name="An P."/>
            <person name="Anderson E."/>
            <person name="Anderson S."/>
            <person name="Arachi H."/>
            <person name="Azer M."/>
            <person name="Bachantsang P."/>
            <person name="Barry A."/>
            <person name="Bayul T."/>
            <person name="Berlin A."/>
            <person name="Bessette D."/>
            <person name="Bloom T."/>
            <person name="Blye J."/>
            <person name="Boguslavskiy L."/>
            <person name="Bonnet C."/>
            <person name="Boukhgalter B."/>
            <person name="Bourzgui I."/>
            <person name="Brown A."/>
            <person name="Cahill P."/>
            <person name="Channer S."/>
            <person name="Cheshatsang Y."/>
            <person name="Chuda L."/>
            <person name="Citroen M."/>
            <person name="Collymore A."/>
            <person name="Cooke P."/>
            <person name="Costello M."/>
            <person name="D'Aco K."/>
            <person name="Daza R."/>
            <person name="De Haan G."/>
            <person name="DeGray S."/>
            <person name="DeMaso C."/>
            <person name="Dhargay N."/>
            <person name="Dooley K."/>
            <person name="Dooley E."/>
            <person name="Doricent M."/>
            <person name="Dorje P."/>
            <person name="Dorjee K."/>
            <person name="Dupes A."/>
            <person name="Elong R."/>
            <person name="Falk J."/>
            <person name="Farina A."/>
            <person name="Faro S."/>
            <person name="Ferguson D."/>
            <person name="Fisher S."/>
            <person name="Foley C.D."/>
            <person name="Franke A."/>
            <person name="Friedrich D."/>
            <person name="Gadbois L."/>
            <person name="Gearin G."/>
            <person name="Gearin C.R."/>
            <person name="Giannoukos G."/>
            <person name="Goode T."/>
            <person name="Graham J."/>
            <person name="Grandbois E."/>
            <person name="Grewal S."/>
            <person name="Gyaltsen K."/>
            <person name="Hafez N."/>
            <person name="Hagos B."/>
            <person name="Hall J."/>
            <person name="Henson C."/>
            <person name="Hollinger A."/>
            <person name="Honan T."/>
            <person name="Huard M.D."/>
            <person name="Hughes L."/>
            <person name="Hurhula B."/>
            <person name="Husby M.E."/>
            <person name="Kamat A."/>
            <person name="Kanga B."/>
            <person name="Kashin S."/>
            <person name="Khazanovich D."/>
            <person name="Kisner P."/>
            <person name="Lance K."/>
            <person name="Lara M."/>
            <person name="Lee W."/>
            <person name="Lennon N."/>
            <person name="Letendre F."/>
            <person name="LeVine R."/>
            <person name="Lipovsky A."/>
            <person name="Liu X."/>
            <person name="Liu J."/>
            <person name="Liu S."/>
            <person name="Lokyitsang T."/>
            <person name="Lokyitsang Y."/>
            <person name="Lubonja R."/>
            <person name="Lui A."/>
            <person name="MacDonald P."/>
            <person name="Magnisalis V."/>
            <person name="Maru K."/>
            <person name="Matthews C."/>
            <person name="McCusker W."/>
            <person name="McDonough S."/>
            <person name="Mehta T."/>
            <person name="Meldrim J."/>
            <person name="Meneus L."/>
            <person name="Mihai O."/>
            <person name="Mihalev A."/>
            <person name="Mihova T."/>
            <person name="Mittelman R."/>
            <person name="Mlenga V."/>
            <person name="Montmayeur A."/>
            <person name="Mulrain L."/>
            <person name="Navidi A."/>
            <person name="Naylor J."/>
            <person name="Negash T."/>
            <person name="Nguyen T."/>
            <person name="Nguyen N."/>
            <person name="Nicol R."/>
            <person name="Norbu C."/>
            <person name="Norbu N."/>
            <person name="Novod N."/>
            <person name="O'Neill B."/>
            <person name="Osman S."/>
            <person name="Markiewicz E."/>
            <person name="Oyono O.L."/>
            <person name="Patti C."/>
            <person name="Phunkhang P."/>
            <person name="Pierre F."/>
            <person name="Priest M."/>
            <person name="Raghuraman S."/>
            <person name="Rege F."/>
            <person name="Reyes R."/>
            <person name="Rise C."/>
            <person name="Rogov P."/>
            <person name="Ross K."/>
            <person name="Ryan E."/>
            <person name="Settipalli S."/>
            <person name="Shea T."/>
            <person name="Sherpa N."/>
            <person name="Shi L."/>
            <person name="Shih D."/>
            <person name="Sparrow T."/>
            <person name="Spaulding J."/>
            <person name="Stalker J."/>
            <person name="Stange-Thomann N."/>
            <person name="Stavropoulos S."/>
            <person name="Stone C."/>
            <person name="Strader C."/>
            <person name="Tesfaye S."/>
            <person name="Thomson T."/>
            <person name="Thoulutsang Y."/>
            <person name="Thoulutsang D."/>
            <person name="Topham K."/>
            <person name="Topping I."/>
            <person name="Tsamla T."/>
            <person name="Vassiliev H."/>
            <person name="Vo A."/>
            <person name="Wangchuk T."/>
            <person name="Wangdi T."/>
            <person name="Weiand M."/>
            <person name="Wilkinson J."/>
            <person name="Wilson A."/>
            <person name="Yadav S."/>
            <person name="Young G."/>
            <person name="Yu Q."/>
            <person name="Zembek L."/>
            <person name="Zhong D."/>
            <person name="Zimmer A."/>
            <person name="Zwirko Z."/>
            <person name="Jaffe D.B."/>
            <person name="Alvarez P."/>
            <person name="Brockman W."/>
            <person name="Butler J."/>
            <person name="Chin C."/>
            <person name="Gnerre S."/>
            <person name="Grabherr M."/>
            <person name="Kleber M."/>
            <person name="Mauceli E."/>
            <person name="MacCallum I."/>
        </authorList>
    </citation>
    <scope>NUCLEOTIDE SEQUENCE [LARGE SCALE GENOMIC DNA]</scope>
    <source>
        <strain evidence="9">Tucson 15081-1352.22</strain>
    </source>
</reference>
<dbReference type="FunCoup" id="A0A0Q9X3R9">
    <property type="interactions" value="2"/>
</dbReference>
<dbReference type="Proteomes" id="UP000009192">
    <property type="component" value="Unassembled WGS sequence"/>
</dbReference>
<proteinExistence type="predicted"/>
<dbReference type="EMBL" id="CH933807">
    <property type="protein sequence ID" value="KRG02678.1"/>
    <property type="molecule type" value="Genomic_DNA"/>
</dbReference>
<dbReference type="Pfam" id="PF03600">
    <property type="entry name" value="CitMHS"/>
    <property type="match status" value="1"/>
</dbReference>
<sequence length="856" mass="95658">MSSSYTYSKPTFTITDHSYDPFHLQPLETAAANGEDDDNDPDEDADRYTKLQDLVRWLHFNAKHRRSCEVTEGALQVWRTLPERIRQDPSLASFQQEHERLHGDVELLPSEDVGQHEQPLQHGNGHAEDPRAFTQIGINVTNEAGQVQHVLDGRDLENNNEDHHDENEGYCKSNLKKYLIWFKITILLVVWCVFTAFLMSNNEHVDQLSLISVPSNGSTRVFPIATASLERIGLGLRGPFRLQENELLLNESVPLPVLRVQVTRSYLDALGQEIYAENASQPWQLDIVYFEMIDATKDTKKLRTFELKPSDSSWLAQSNGTRLSFEFSSSIEGELPLQLNVDESPIYKAHGVLYAAAVLCGLYVMIIWEVVNRTFAAIIASTLSVGILAALNSRPSMATIMGWIDVETLLLLFGMMILVAILSETGVFDYLAVYAYKITNGHVWPLINCLCLFTAVLSSFLDNVTTVLLMTPVTIRLCEVMSLNPVPILMCMVIYSNIGGALTPVGDPPNVIIASNNYISKNGVNFAVFTLHMLPGVLLVMVQTYLQLRFKFRNISDLQFKDSPEVEELRHEIHVWKRAAASLSAYSKDEELVRQTLMKKVNRLKRSLKKRMTAVIEPAPNYQQTLANLQAKYPIRNKQLLIKCTAALAFVISLFFLHSVPELQRLSLGWTALLGAIFLIILADIEDLEAILARVEWSTLLFFAALFILMEALTELGLIEWIGNMTEGIILGVGEDRRLMVAILIILWVSAIASAFVDNIPLTTMMVKITISLAQNSTLNLPLQPLVWALALGACLGGNGTLIGASANVVCAGVAEQHGYKFTFLEFFKVGFPIMIGSIIVTTGYLLVSHSLFAWH</sequence>
<evidence type="ECO:0000256" key="6">
    <source>
        <dbReference type="SAM" id="Phobius"/>
    </source>
</evidence>
<dbReference type="OrthoDB" id="442352at2759"/>
<dbReference type="InParanoid" id="A0A0Q9X3R9"/>
<feature type="transmembrane region" description="Helical" evidence="6">
    <location>
        <begin position="178"/>
        <end position="199"/>
    </location>
</feature>
<feature type="transmembrane region" description="Helical" evidence="6">
    <location>
        <begin position="666"/>
        <end position="685"/>
    </location>
</feature>
<evidence type="ECO:0000256" key="2">
    <source>
        <dbReference type="ARBA" id="ARBA00022448"/>
    </source>
</evidence>
<feature type="transmembrane region" description="Helical" evidence="6">
    <location>
        <begin position="526"/>
        <end position="546"/>
    </location>
</feature>
<keyword evidence="9" id="KW-1185">Reference proteome</keyword>
<keyword evidence="2" id="KW-0813">Transport</keyword>
<evidence type="ECO:0000256" key="1">
    <source>
        <dbReference type="ARBA" id="ARBA00004141"/>
    </source>
</evidence>
<dbReference type="AlphaFoldDB" id="A0A0Q9X3R9"/>
<name>A0A0Q9X3R9_DROMO</name>